<proteinExistence type="predicted"/>
<evidence type="ECO:0000313" key="1">
    <source>
        <dbReference type="EMBL" id="GAH28501.1"/>
    </source>
</evidence>
<organism evidence="1">
    <name type="scientific">marine sediment metagenome</name>
    <dbReference type="NCBI Taxonomy" id="412755"/>
    <lineage>
        <taxon>unclassified sequences</taxon>
        <taxon>metagenomes</taxon>
        <taxon>ecological metagenomes</taxon>
    </lineage>
</organism>
<evidence type="ECO:0008006" key="2">
    <source>
        <dbReference type="Google" id="ProtNLM"/>
    </source>
</evidence>
<accession>X1E5I5</accession>
<dbReference type="EMBL" id="BARU01003884">
    <property type="protein sequence ID" value="GAH28501.1"/>
    <property type="molecule type" value="Genomic_DNA"/>
</dbReference>
<comment type="caution">
    <text evidence="1">The sequence shown here is derived from an EMBL/GenBank/DDBJ whole genome shotgun (WGS) entry which is preliminary data.</text>
</comment>
<sequence length="172" mass="19421">MFFEELLKSDFVVKENEESFLVTPTCARCNRVFGVGEIKEVEKRGKITKIKISDSTATLNIYTDKAIGLESNKFLAFVGILHVREGAGKSKGVLILVEEAEPVEENVRDNWIINTARRTMERIELLRSNLNLSLALPKKQWMKEAVEHYAIDDDKLDSLLTARPCSSHPLSA</sequence>
<protein>
    <recommendedName>
        <fullName evidence="2">OB domain-containing protein</fullName>
    </recommendedName>
</protein>
<gene>
    <name evidence="1" type="ORF">S03H2_08116</name>
</gene>
<reference evidence="1" key="1">
    <citation type="journal article" date="2014" name="Front. Microbiol.">
        <title>High frequency of phylogenetically diverse reductive dehalogenase-homologous genes in deep subseafloor sedimentary metagenomes.</title>
        <authorList>
            <person name="Kawai M."/>
            <person name="Futagami T."/>
            <person name="Toyoda A."/>
            <person name="Takaki Y."/>
            <person name="Nishi S."/>
            <person name="Hori S."/>
            <person name="Arai W."/>
            <person name="Tsubouchi T."/>
            <person name="Morono Y."/>
            <person name="Uchiyama I."/>
            <person name="Ito T."/>
            <person name="Fujiyama A."/>
            <person name="Inagaki F."/>
            <person name="Takami H."/>
        </authorList>
    </citation>
    <scope>NUCLEOTIDE SEQUENCE</scope>
    <source>
        <strain evidence="1">Expedition CK06-06</strain>
    </source>
</reference>
<dbReference type="AlphaFoldDB" id="X1E5I5"/>
<name>X1E5I5_9ZZZZ</name>